<dbReference type="InParanoid" id="A0A507AIP2"/>
<reference evidence="7 8" key="1">
    <citation type="submission" date="2019-06" db="EMBL/GenBank/DDBJ databases">
        <title>Draft genome sequence of the filamentous fungus Phialemoniopsis curvata isolated from diesel fuel.</title>
        <authorList>
            <person name="Varaljay V.A."/>
            <person name="Lyon W.J."/>
            <person name="Crouch A.L."/>
            <person name="Drake C.E."/>
            <person name="Hollomon J.M."/>
            <person name="Nadeau L.J."/>
            <person name="Nunn H.S."/>
            <person name="Stevenson B.S."/>
            <person name="Bojanowski C.L."/>
            <person name="Crookes-Goodson W.J."/>
        </authorList>
    </citation>
    <scope>NUCLEOTIDE SEQUENCE [LARGE SCALE GENOMIC DNA]</scope>
    <source>
        <strain evidence="7 8">D216</strain>
    </source>
</reference>
<dbReference type="PROSITE" id="PS50294">
    <property type="entry name" value="WD_REPEATS_REGION"/>
    <property type="match status" value="6"/>
</dbReference>
<evidence type="ECO:0000256" key="3">
    <source>
        <dbReference type="PROSITE-ProRule" id="PRU00221"/>
    </source>
</evidence>
<feature type="repeat" description="WD" evidence="3">
    <location>
        <begin position="1782"/>
        <end position="1823"/>
    </location>
</feature>
<name>A0A507AIP2_9PEZI</name>
<dbReference type="InterPro" id="IPR020472">
    <property type="entry name" value="WD40_PAC1"/>
</dbReference>
<feature type="region of interest" description="Disordered" evidence="4">
    <location>
        <begin position="390"/>
        <end position="409"/>
    </location>
</feature>
<evidence type="ECO:0000313" key="7">
    <source>
        <dbReference type="EMBL" id="TPX09142.1"/>
    </source>
</evidence>
<evidence type="ECO:0000259" key="5">
    <source>
        <dbReference type="Pfam" id="PF24883"/>
    </source>
</evidence>
<keyword evidence="1 3" id="KW-0853">WD repeat</keyword>
<dbReference type="SMART" id="SM00320">
    <property type="entry name" value="WD40"/>
    <property type="match status" value="12"/>
</dbReference>
<feature type="repeat" description="WD" evidence="3">
    <location>
        <begin position="1667"/>
        <end position="1700"/>
    </location>
</feature>
<feature type="domain" description="Nephrocystin 3-like N-terminal" evidence="5">
    <location>
        <begin position="835"/>
        <end position="996"/>
    </location>
</feature>
<evidence type="ECO:0000313" key="6">
    <source>
        <dbReference type="EMBL" id="TPX09135.1"/>
    </source>
</evidence>
<dbReference type="Proteomes" id="UP000319257">
    <property type="component" value="Unassembled WGS sequence"/>
</dbReference>
<sequence length="1948" mass="217003">MEGRMESTVPPGGIPNLRMQRPSVDFIDNHMADHHEAFRNPRARYDPAVGHYVSTVSTSTAMANVEDISPTSQALRRRESALSHDAEAEQYPTQRSLPPATAAMKFWAQIYTDSLEGLISRHQAPKKRSETPYDIRTAENWEVIYSRLQLAREAYDGTKKDFRGRMKKVTRKIADHAAPVGRLAKFIPEETYTSPIRAAVDVVVDAVKVASEVRKKLTGSFDSDSLDRTFSDIELFLATFPEDENIKKASVNLVVATLKAIEDTIGFFIQNSDTSLVKRGFSAVISGENYQESILNSIENVDTCSKDLVHHGLNSHIAATREAMTAILQRTSRIELLQKQTSEGVATILDDVAIIKDGGAHLLNRMQGLLDDGERNRQLYLDILEKQQSSANRAAQTSKRRTKSIDPPVDAKSTAELPIIALVLAIASATSSVATDSIDTRPSSATATPVFAEQPQPHPFWPPQYMQPNNLANASPSMSSDDLRMLLNIADIDESDIDDILESRDLVPVRYRYRAEQVAGTSQFRDWIVSPKSRELLVHGEHRLDSGYALALSLVCATLTRALRRRARHIGLVFFCDRHAEDDDGFAGANSLIRSLIAQLLRYQSFDMTFLRDDVNLDRIRDNDLNEVCALFGWLVRRLARDVTLICLIDGIEQYENDEYEEDLLIVLRYILDLARDQHLLPSLKVLVTSSSSTEAVQDAFTDDDCCFLSMEELPRINQESSMLRWRTTDLEDGARITASIMARHRHAELDTQSGDSMSLLGGHARNLSKQPSAPVIERKHRRRVRPGEYIIEDDIYGEDVFHPARLGVIDPRYEKSRLLELSSNLLENAHGEVLDIADFQMWRCDRSKRLLWVRGEPGPSKTTTMCRVVDELQNAPESRSFKSFYFCQGTDCDTRSGEAVLRGLIYLLYQQQPSLLDNIRKRRRRMPREINASGDAWLPLASAFFDILNSPTLKAQGVFFSIDALDECVIGSHNLLDLIDRTASKCPHVKWVVSSGQSAEIEGRVNKLGEKATVVLVSDSRPSSLYSEFLRRIEESDRRDVCKRLLATMAIAHRPINTQELWCLLGTSVTSGGHSFLDSILQLCAAFLVIDRDTLYLTHSAAKTFLLLKLKTSDSDLLEATKKTALLRSLDTMMKSLRRDMYSLQHPGTIIDQVLQPKSDPLAEMRYAIIFWVHHLLEWSHGPTPSFSDDGMVLSEGGLLEKFLKEKYLNWLEALSLLRRVPDGVRAMAKLKDFVEQPGSSSFLKALVCDACHFLTSNAMVIEKAPLQVYASALVFWPDSSLIKQLYKTELQVKVTINAGNIVTENKPAAGQRSHVGSVWSVAFSPIDSHIVASASDDKTVKIWDTATRQCLQTLKGHTDLIWSINFSADGNRIASASDDESVRIWKVATGKCIKTLDGRGAGAYSKAFNLTGHSRNVWTVIFSHNGEQIATCASDNTAKIWDAATGKCVQTFKGHKFSVFSIAMHENRQLATGSPDECLRIWDIKTGECLHNIKNESTIYTVAYSHSGRYVAAAGEDVRVYDTAKGTTVRTFAKGGTSTNATAFSHDDRLIATVTDSSTVSIWNFATGQYIQKCKGHITSVYSVAFPRRHNELVASGSDKGEARIWNIVTGTCLHVLDQRGGPIWAMSFMRGPGCSDQQIMTSSDTGMVKIWKIATGACIYTLKAHRQMDSLNFASFSHNGQQLATSADDGEVAVWDVVYGGSVWSVSFSRDDRWLATCSRDGPVRIWDQAKGDPWYVFDPHTDAVYSTCFSNSCSMLAAASEDRTISISAVDGGCLHRYRGHDGSVWAVAFSPDDGRIISASSDRTLRLWDVEEEACLQVVEVGTSLSALSFDDIGYHAITEIGRFKLDWRPSDSPTAPDAMVDSCNEVIESRITEEPTTNQAVTKLPEYGLSIDRNWITRDGENIILLPPYCRPLCSAISRQTICIGCRSGQVLFIDFTSDTRA</sequence>
<dbReference type="PRINTS" id="PR00320">
    <property type="entry name" value="GPROTEINBRPT"/>
</dbReference>
<feature type="repeat" description="WD" evidence="3">
    <location>
        <begin position="1454"/>
        <end position="1494"/>
    </location>
</feature>
<gene>
    <name evidence="6" type="ORF">E0L32_001595</name>
    <name evidence="7" type="ORF">E0L32_001602</name>
</gene>
<dbReference type="InterPro" id="IPR036322">
    <property type="entry name" value="WD40_repeat_dom_sf"/>
</dbReference>
<feature type="compositionally biased region" description="Basic and acidic residues" evidence="4">
    <location>
        <begin position="76"/>
        <end position="87"/>
    </location>
</feature>
<dbReference type="EMBL" id="SKBQ01000006">
    <property type="protein sequence ID" value="TPX09135.1"/>
    <property type="molecule type" value="Genomic_DNA"/>
</dbReference>
<feature type="repeat" description="WD" evidence="3">
    <location>
        <begin position="1356"/>
        <end position="1397"/>
    </location>
</feature>
<dbReference type="STRING" id="1093900.A0A507AIP2"/>
<evidence type="ECO:0000256" key="4">
    <source>
        <dbReference type="SAM" id="MobiDB-lite"/>
    </source>
</evidence>
<keyword evidence="2" id="KW-0677">Repeat</keyword>
<dbReference type="PANTHER" id="PTHR19879:SF9">
    <property type="entry name" value="TRANSCRIPTION INITIATION FACTOR TFIID SUBUNIT 5"/>
    <property type="match status" value="1"/>
</dbReference>
<dbReference type="Gene3D" id="2.130.10.10">
    <property type="entry name" value="YVTN repeat-like/Quinoprotein amine dehydrogenase"/>
    <property type="match status" value="4"/>
</dbReference>
<accession>A0A507AIP2</accession>
<keyword evidence="8" id="KW-1185">Reference proteome</keyword>
<dbReference type="EMBL" id="SKBQ01000006">
    <property type="protein sequence ID" value="TPX09142.1"/>
    <property type="molecule type" value="Genomic_DNA"/>
</dbReference>
<evidence type="ECO:0000256" key="2">
    <source>
        <dbReference type="ARBA" id="ARBA00022737"/>
    </source>
</evidence>
<dbReference type="InterPro" id="IPR001680">
    <property type="entry name" value="WD40_rpt"/>
</dbReference>
<dbReference type="InterPro" id="IPR019775">
    <property type="entry name" value="WD40_repeat_CS"/>
</dbReference>
<dbReference type="Pfam" id="PF00400">
    <property type="entry name" value="WD40"/>
    <property type="match status" value="9"/>
</dbReference>
<dbReference type="SUPFAM" id="SSF50978">
    <property type="entry name" value="WD40 repeat-like"/>
    <property type="match status" value="2"/>
</dbReference>
<dbReference type="PROSITE" id="PS50082">
    <property type="entry name" value="WD_REPEATS_2"/>
    <property type="match status" value="8"/>
</dbReference>
<comment type="caution">
    <text evidence="7">The sequence shown here is derived from an EMBL/GenBank/DDBJ whole genome shotgun (WGS) entry which is preliminary data.</text>
</comment>
<dbReference type="PANTHER" id="PTHR19879">
    <property type="entry name" value="TRANSCRIPTION INITIATION FACTOR TFIID"/>
    <property type="match status" value="1"/>
</dbReference>
<dbReference type="OrthoDB" id="5224655at2759"/>
<feature type="domain" description="Nephrocystin 3-like N-terminal" evidence="5">
    <location>
        <begin position="520"/>
        <end position="690"/>
    </location>
</feature>
<feature type="repeat" description="WD" evidence="3">
    <location>
        <begin position="1412"/>
        <end position="1453"/>
    </location>
</feature>
<proteinExistence type="predicted"/>
<feature type="repeat" description="WD" evidence="3">
    <location>
        <begin position="1706"/>
        <end position="1731"/>
    </location>
</feature>
<organism evidence="7 8">
    <name type="scientific">Thyridium curvatum</name>
    <dbReference type="NCBI Taxonomy" id="1093900"/>
    <lineage>
        <taxon>Eukaryota</taxon>
        <taxon>Fungi</taxon>
        <taxon>Dikarya</taxon>
        <taxon>Ascomycota</taxon>
        <taxon>Pezizomycotina</taxon>
        <taxon>Sordariomycetes</taxon>
        <taxon>Sordariomycetidae</taxon>
        <taxon>Thyridiales</taxon>
        <taxon>Thyridiaceae</taxon>
        <taxon>Thyridium</taxon>
    </lineage>
</organism>
<evidence type="ECO:0000256" key="1">
    <source>
        <dbReference type="ARBA" id="ARBA00022574"/>
    </source>
</evidence>
<dbReference type="InterPro" id="IPR056884">
    <property type="entry name" value="NPHP3-like_N"/>
</dbReference>
<dbReference type="PROSITE" id="PS00678">
    <property type="entry name" value="WD_REPEATS_1"/>
    <property type="match status" value="4"/>
</dbReference>
<feature type="repeat" description="WD" evidence="3">
    <location>
        <begin position="1313"/>
        <end position="1355"/>
    </location>
</feature>
<dbReference type="CDD" id="cd00200">
    <property type="entry name" value="WD40"/>
    <property type="match status" value="2"/>
</dbReference>
<protein>
    <recommendedName>
        <fullName evidence="5">Nephrocystin 3-like N-terminal domain-containing protein</fullName>
    </recommendedName>
</protein>
<feature type="region of interest" description="Disordered" evidence="4">
    <location>
        <begin position="67"/>
        <end position="93"/>
    </location>
</feature>
<evidence type="ECO:0000313" key="8">
    <source>
        <dbReference type="Proteomes" id="UP000319257"/>
    </source>
</evidence>
<dbReference type="Pfam" id="PF24883">
    <property type="entry name" value="NPHP3_N"/>
    <property type="match status" value="2"/>
</dbReference>
<dbReference type="RefSeq" id="XP_030990846.1">
    <property type="nucleotide sequence ID" value="XM_031135692.1"/>
</dbReference>
<dbReference type="InterPro" id="IPR015943">
    <property type="entry name" value="WD40/YVTN_repeat-like_dom_sf"/>
</dbReference>
<feature type="repeat" description="WD" evidence="3">
    <location>
        <begin position="1576"/>
        <end position="1618"/>
    </location>
</feature>
<dbReference type="GeneID" id="41969042"/>